<protein>
    <submittedName>
        <fullName evidence="2">Protein GltF</fullName>
    </submittedName>
</protein>
<dbReference type="RefSeq" id="WP_150672398.1">
    <property type="nucleotide sequence ID" value="NZ_CABVJE010000006.1"/>
</dbReference>
<reference evidence="2 3" key="1">
    <citation type="submission" date="2019-09" db="EMBL/GenBank/DDBJ databases">
        <authorList>
            <person name="Chandra G."/>
            <person name="Truman W A."/>
        </authorList>
    </citation>
    <scope>NUCLEOTIDE SEQUENCE [LARGE SCALE GENOMIC DNA]</scope>
    <source>
        <strain evidence="2">PS938</strain>
    </source>
</reference>
<sequence length="208" mass="21754" precursor="true">MNKTLTTLGTALLFSVTSFAYGSSSTDLTVTGVITPAACTPSLSGGGVVDYGKISSKDLNPDTHTQFQDRTVQLTVSCDAPVKFAIVPVDNRAGTSSTAGAFGLGLINGNEKLGRYFLHYVNPVANVPSLAIQSQDNGQTWFEPDDSALKPDDLLSFGSSNAGVTAPHDVQDVIVDILLLTAIAPTNGLTLTDEQKIDGSATLQITYL</sequence>
<organism evidence="2 3">
    <name type="scientific">Pseudomonas fluorescens</name>
    <dbReference type="NCBI Taxonomy" id="294"/>
    <lineage>
        <taxon>Bacteria</taxon>
        <taxon>Pseudomonadati</taxon>
        <taxon>Pseudomonadota</taxon>
        <taxon>Gammaproteobacteria</taxon>
        <taxon>Pseudomonadales</taxon>
        <taxon>Pseudomonadaceae</taxon>
        <taxon>Pseudomonas</taxon>
    </lineage>
</organism>
<dbReference type="Proteomes" id="UP000327191">
    <property type="component" value="Unassembled WGS sequence"/>
</dbReference>
<name>A0A5E7SZX3_PSEFL</name>
<dbReference type="Pfam" id="PF06551">
    <property type="entry name" value="DUF1120"/>
    <property type="match status" value="1"/>
</dbReference>
<evidence type="ECO:0000313" key="3">
    <source>
        <dbReference type="Proteomes" id="UP000327191"/>
    </source>
</evidence>
<evidence type="ECO:0000256" key="1">
    <source>
        <dbReference type="SAM" id="SignalP"/>
    </source>
</evidence>
<evidence type="ECO:0000313" key="2">
    <source>
        <dbReference type="EMBL" id="VVP91594.1"/>
    </source>
</evidence>
<proteinExistence type="predicted"/>
<accession>A0A5E7SZX3</accession>
<keyword evidence="1" id="KW-0732">Signal</keyword>
<dbReference type="AlphaFoldDB" id="A0A5E7SZX3"/>
<gene>
    <name evidence="2" type="primary">gltF</name>
    <name evidence="2" type="ORF">PS938_01628</name>
</gene>
<feature type="signal peptide" evidence="1">
    <location>
        <begin position="1"/>
        <end position="20"/>
    </location>
</feature>
<dbReference type="OrthoDB" id="6602106at2"/>
<feature type="chain" id="PRO_5022828032" evidence="1">
    <location>
        <begin position="21"/>
        <end position="208"/>
    </location>
</feature>
<dbReference type="EMBL" id="CABVJE010000006">
    <property type="protein sequence ID" value="VVP91594.1"/>
    <property type="molecule type" value="Genomic_DNA"/>
</dbReference>
<dbReference type="InterPro" id="IPR010546">
    <property type="entry name" value="DUF1120"/>
</dbReference>